<protein>
    <submittedName>
        <fullName evidence="9">Isoflavone reductase family protein</fullName>
    </submittedName>
</protein>
<feature type="domain" description="Ribosomal RNA methyltransferase FtsJ" evidence="6">
    <location>
        <begin position="22"/>
        <end position="137"/>
    </location>
</feature>
<feature type="compositionally biased region" description="Acidic residues" evidence="5">
    <location>
        <begin position="550"/>
        <end position="564"/>
    </location>
</feature>
<dbReference type="Gene3D" id="3.40.50.12760">
    <property type="match status" value="1"/>
</dbReference>
<feature type="compositionally biased region" description="Basic and acidic residues" evidence="5">
    <location>
        <begin position="486"/>
        <end position="520"/>
    </location>
</feature>
<gene>
    <name evidence="9" type="ORF">F3Y22_tig00110429pilonHSYRG01092</name>
</gene>
<dbReference type="GO" id="GO:0000463">
    <property type="term" value="P:maturation of LSU-rRNA from tricistronic rRNA transcript (SSU-rRNA, 5.8S rRNA, LSU-rRNA)"/>
    <property type="evidence" value="ECO:0007669"/>
    <property type="project" value="TreeGrafter"/>
</dbReference>
<evidence type="ECO:0000259" key="6">
    <source>
        <dbReference type="Pfam" id="PF01728"/>
    </source>
</evidence>
<organism evidence="9 10">
    <name type="scientific">Hibiscus syriacus</name>
    <name type="common">Rose of Sharon</name>
    <dbReference type="NCBI Taxonomy" id="106335"/>
    <lineage>
        <taxon>Eukaryota</taxon>
        <taxon>Viridiplantae</taxon>
        <taxon>Streptophyta</taxon>
        <taxon>Embryophyta</taxon>
        <taxon>Tracheophyta</taxon>
        <taxon>Spermatophyta</taxon>
        <taxon>Magnoliopsida</taxon>
        <taxon>eudicotyledons</taxon>
        <taxon>Gunneridae</taxon>
        <taxon>Pentapetalae</taxon>
        <taxon>rosids</taxon>
        <taxon>malvids</taxon>
        <taxon>Malvales</taxon>
        <taxon>Malvaceae</taxon>
        <taxon>Malvoideae</taxon>
        <taxon>Hibiscus</taxon>
    </lineage>
</organism>
<feature type="compositionally biased region" description="Basic and acidic residues" evidence="5">
    <location>
        <begin position="388"/>
        <end position="398"/>
    </location>
</feature>
<dbReference type="GO" id="GO:0000466">
    <property type="term" value="P:maturation of 5.8S rRNA from tricistronic rRNA transcript (SSU-rRNA, 5.8S rRNA, LSU-rRNA)"/>
    <property type="evidence" value="ECO:0007669"/>
    <property type="project" value="TreeGrafter"/>
</dbReference>
<dbReference type="InterPro" id="IPR024576">
    <property type="entry name" value="rRNA_MeTfrase_Spb1_DUF3381"/>
</dbReference>
<dbReference type="Pfam" id="PF11861">
    <property type="entry name" value="DUF3381"/>
    <property type="match status" value="1"/>
</dbReference>
<name>A0A6A3ALC6_HIBSY</name>
<feature type="region of interest" description="Disordered" evidence="5">
    <location>
        <begin position="455"/>
        <end position="532"/>
    </location>
</feature>
<evidence type="ECO:0000256" key="5">
    <source>
        <dbReference type="SAM" id="MobiDB-lite"/>
    </source>
</evidence>
<evidence type="ECO:0000256" key="2">
    <source>
        <dbReference type="ARBA" id="ARBA00022603"/>
    </source>
</evidence>
<dbReference type="Gene3D" id="3.40.50.150">
    <property type="entry name" value="Vaccinia Virus protein VP39"/>
    <property type="match status" value="1"/>
</dbReference>
<dbReference type="PANTHER" id="PTHR10920:SF13">
    <property type="entry name" value="PRE-RRNA 2'-O-RIBOSE RNA METHYLTRANSFERASE FTSJ3"/>
    <property type="match status" value="1"/>
</dbReference>
<accession>A0A6A3ALC6</accession>
<reference evidence="9" key="1">
    <citation type="submission" date="2019-09" db="EMBL/GenBank/DDBJ databases">
        <title>Draft genome information of white flower Hibiscus syriacus.</title>
        <authorList>
            <person name="Kim Y.-M."/>
        </authorList>
    </citation>
    <scope>NUCLEOTIDE SEQUENCE [LARGE SCALE GENOMIC DNA]</scope>
    <source>
        <strain evidence="9">YM2019G1</strain>
    </source>
</reference>
<dbReference type="InterPro" id="IPR002877">
    <property type="entry name" value="RNA_MeTrfase_FtsJ_dom"/>
</dbReference>
<proteinExistence type="predicted"/>
<dbReference type="InterPro" id="IPR029063">
    <property type="entry name" value="SAM-dependent_MTases_sf"/>
</dbReference>
<feature type="compositionally biased region" description="Low complexity" evidence="5">
    <location>
        <begin position="283"/>
        <end position="293"/>
    </location>
</feature>
<dbReference type="GO" id="GO:0030687">
    <property type="term" value="C:preribosome, large subunit precursor"/>
    <property type="evidence" value="ECO:0007669"/>
    <property type="project" value="TreeGrafter"/>
</dbReference>
<feature type="domain" description="Ribosomal RNA methyltransferase SPB1-like C-terminal" evidence="7">
    <location>
        <begin position="534"/>
        <end position="666"/>
    </location>
</feature>
<dbReference type="Proteomes" id="UP000436088">
    <property type="component" value="Unassembled WGS sequence"/>
</dbReference>
<evidence type="ECO:0000259" key="8">
    <source>
        <dbReference type="Pfam" id="PF11861"/>
    </source>
</evidence>
<dbReference type="Pfam" id="PF01728">
    <property type="entry name" value="FtsJ"/>
    <property type="match status" value="1"/>
</dbReference>
<dbReference type="Pfam" id="PF07780">
    <property type="entry name" value="Spb1_C"/>
    <property type="match status" value="1"/>
</dbReference>
<feature type="compositionally biased region" description="Acidic residues" evidence="5">
    <location>
        <begin position="399"/>
        <end position="411"/>
    </location>
</feature>
<feature type="domain" description="DUF3381" evidence="8">
    <location>
        <begin position="198"/>
        <end position="341"/>
    </location>
</feature>
<evidence type="ECO:0000256" key="4">
    <source>
        <dbReference type="ARBA" id="ARBA00022691"/>
    </source>
</evidence>
<feature type="region of interest" description="Disordered" evidence="5">
    <location>
        <begin position="283"/>
        <end position="312"/>
    </location>
</feature>
<evidence type="ECO:0000313" key="9">
    <source>
        <dbReference type="EMBL" id="KAE8705410.1"/>
    </source>
</evidence>
<dbReference type="GO" id="GO:0008650">
    <property type="term" value="F:rRNA (uridine-2'-O-)-methyltransferase activity"/>
    <property type="evidence" value="ECO:0007669"/>
    <property type="project" value="TreeGrafter"/>
</dbReference>
<dbReference type="InterPro" id="IPR012920">
    <property type="entry name" value="rRNA_MeTfrase_SPB1-like_C"/>
</dbReference>
<feature type="region of interest" description="Disordered" evidence="5">
    <location>
        <begin position="545"/>
        <end position="565"/>
    </location>
</feature>
<dbReference type="GO" id="GO:0016435">
    <property type="term" value="F:rRNA (guanine) methyltransferase activity"/>
    <property type="evidence" value="ECO:0007669"/>
    <property type="project" value="TreeGrafter"/>
</dbReference>
<evidence type="ECO:0000313" key="10">
    <source>
        <dbReference type="Proteomes" id="UP000436088"/>
    </source>
</evidence>
<sequence>MGKVKGKHRLDIYYKLAKEHGYHSRASWKLVQLDDNFRFLKSAHVVLDLCVAPNGWMQVIVQYTPIDNLVLGLDLVLIASIRGVITLQQDITKSDCKSKVKRVMEEHRVMAFDVVLHDGSPNVGGAWAQEKMSQNTLLFEEVKVWKPHASRPESAESYVLGIRYKAPSKIDPHLLDFKHLFQGLIEPQKKVINVLRVTKQKIHCDGYEDGETISKKMSTAADFIWSDSPLEILGSITTITFGDPASLPIKDHSSTTEKVKALCDDLRVLRKWWMQLIKALSPSEKTTSPTPTTAKDDDKGDEENEDDKLLNEMEELTYAIERKKKREKKLLAKRRAKDKSRKAKGMQIDALEDGYVDHELFSLSSIKGKKDLATVDSTEYDGGNVDLRGSEDEKNREESTEDESPSDIDSDEERRRYDEKIEEILDHAYEEYVSKKDGSTKQRKRAKEAYDKLEGGYGDIIFSDHDSDIEEQGDLGKYDSDDEMETDKRKEREAIPERSKVKKKQDERLDIPNKAEEKKANNAAGPKSTKLLASKTQDDFEIVLAPATDSSDDSSSDDSEDDDVETKTEILACAKKMLRKMRRDQILDDAYGKYMFHDDGLPKWFLDEEKRHCQPIKLVTKEEIAAMRAQFKEINARPVKKVAEAKARNKRIAMKKLDKFRQKANCCRRQLSNIAKSQLII</sequence>
<evidence type="ECO:0000259" key="7">
    <source>
        <dbReference type="Pfam" id="PF07780"/>
    </source>
</evidence>
<dbReference type="GO" id="GO:0005730">
    <property type="term" value="C:nucleolus"/>
    <property type="evidence" value="ECO:0007669"/>
    <property type="project" value="TreeGrafter"/>
</dbReference>
<dbReference type="PANTHER" id="PTHR10920">
    <property type="entry name" value="RIBOSOMAL RNA METHYLTRANSFERASE"/>
    <property type="match status" value="1"/>
</dbReference>
<evidence type="ECO:0000256" key="1">
    <source>
        <dbReference type="ARBA" id="ARBA00022552"/>
    </source>
</evidence>
<evidence type="ECO:0000256" key="3">
    <source>
        <dbReference type="ARBA" id="ARBA00022679"/>
    </source>
</evidence>
<dbReference type="AlphaFoldDB" id="A0A6A3ALC6"/>
<keyword evidence="2" id="KW-0489">Methyltransferase</keyword>
<dbReference type="InterPro" id="IPR050082">
    <property type="entry name" value="RNA_methyltr_RlmE"/>
</dbReference>
<keyword evidence="3" id="KW-0808">Transferase</keyword>
<keyword evidence="4" id="KW-0949">S-adenosyl-L-methionine</keyword>
<dbReference type="EMBL" id="VEPZ02000982">
    <property type="protein sequence ID" value="KAE8705410.1"/>
    <property type="molecule type" value="Genomic_DNA"/>
</dbReference>
<dbReference type="SUPFAM" id="SSF53335">
    <property type="entry name" value="S-adenosyl-L-methionine-dependent methyltransferases"/>
    <property type="match status" value="1"/>
</dbReference>
<feature type="region of interest" description="Disordered" evidence="5">
    <location>
        <begin position="376"/>
        <end position="419"/>
    </location>
</feature>
<keyword evidence="1" id="KW-0698">rRNA processing</keyword>
<keyword evidence="10" id="KW-1185">Reference proteome</keyword>
<comment type="caution">
    <text evidence="9">The sequence shown here is derived from an EMBL/GenBank/DDBJ whole genome shotgun (WGS) entry which is preliminary data.</text>
</comment>